<evidence type="ECO:0000256" key="12">
    <source>
        <dbReference type="SAM" id="Phobius"/>
    </source>
</evidence>
<dbReference type="InterPro" id="IPR027359">
    <property type="entry name" value="Volt_channel_dom_sf"/>
</dbReference>
<dbReference type="InterPro" id="IPR028325">
    <property type="entry name" value="VG_K_chnl"/>
</dbReference>
<keyword evidence="6" id="KW-0851">Voltage-gated channel</keyword>
<name>A0ABT8KUC1_9BACT</name>
<keyword evidence="9" id="KW-0406">Ion transport</keyword>
<dbReference type="PANTHER" id="PTHR11537">
    <property type="entry name" value="VOLTAGE-GATED POTASSIUM CHANNEL"/>
    <property type="match status" value="1"/>
</dbReference>
<organism evidence="14 15">
    <name type="scientific">Splendidivirga corallicola</name>
    <dbReference type="NCBI Taxonomy" id="3051826"/>
    <lineage>
        <taxon>Bacteria</taxon>
        <taxon>Pseudomonadati</taxon>
        <taxon>Bacteroidota</taxon>
        <taxon>Cytophagia</taxon>
        <taxon>Cytophagales</taxon>
        <taxon>Splendidivirgaceae</taxon>
        <taxon>Splendidivirga</taxon>
    </lineage>
</organism>
<evidence type="ECO:0000256" key="7">
    <source>
        <dbReference type="ARBA" id="ARBA00022958"/>
    </source>
</evidence>
<feature type="transmembrane region" description="Helical" evidence="12">
    <location>
        <begin position="219"/>
        <end position="241"/>
    </location>
</feature>
<evidence type="ECO:0000313" key="15">
    <source>
        <dbReference type="Proteomes" id="UP001172082"/>
    </source>
</evidence>
<dbReference type="Gene3D" id="1.20.120.350">
    <property type="entry name" value="Voltage-gated potassium channels. Chain C"/>
    <property type="match status" value="1"/>
</dbReference>
<evidence type="ECO:0000256" key="8">
    <source>
        <dbReference type="ARBA" id="ARBA00022989"/>
    </source>
</evidence>
<feature type="transmembrane region" description="Helical" evidence="12">
    <location>
        <begin position="70"/>
        <end position="88"/>
    </location>
</feature>
<evidence type="ECO:0000256" key="3">
    <source>
        <dbReference type="ARBA" id="ARBA00022538"/>
    </source>
</evidence>
<dbReference type="Gene3D" id="1.10.287.70">
    <property type="match status" value="1"/>
</dbReference>
<evidence type="ECO:0000256" key="5">
    <source>
        <dbReference type="ARBA" id="ARBA00022826"/>
    </source>
</evidence>
<comment type="subcellular location">
    <subcellularLocation>
        <location evidence="1">Membrane</location>
        <topology evidence="1">Multi-pass membrane protein</topology>
    </subcellularLocation>
</comment>
<feature type="transmembrane region" description="Helical" evidence="12">
    <location>
        <begin position="94"/>
        <end position="125"/>
    </location>
</feature>
<feature type="transmembrane region" description="Helical" evidence="12">
    <location>
        <begin position="160"/>
        <end position="181"/>
    </location>
</feature>
<evidence type="ECO:0000256" key="4">
    <source>
        <dbReference type="ARBA" id="ARBA00022692"/>
    </source>
</evidence>
<feature type="domain" description="Ion transport" evidence="13">
    <location>
        <begin position="33"/>
        <end position="249"/>
    </location>
</feature>
<evidence type="ECO:0000256" key="11">
    <source>
        <dbReference type="ARBA" id="ARBA00023303"/>
    </source>
</evidence>
<dbReference type="RefSeq" id="WP_346754399.1">
    <property type="nucleotide sequence ID" value="NZ_JAUJEA010000011.1"/>
</dbReference>
<accession>A0ABT8KUC1</accession>
<keyword evidence="7" id="KW-0630">Potassium</keyword>
<evidence type="ECO:0000259" key="13">
    <source>
        <dbReference type="Pfam" id="PF00520"/>
    </source>
</evidence>
<evidence type="ECO:0000256" key="9">
    <source>
        <dbReference type="ARBA" id="ARBA00023065"/>
    </source>
</evidence>
<dbReference type="PRINTS" id="PR00169">
    <property type="entry name" value="KCHANNEL"/>
</dbReference>
<evidence type="ECO:0000256" key="6">
    <source>
        <dbReference type="ARBA" id="ARBA00022882"/>
    </source>
</evidence>
<dbReference type="Pfam" id="PF00520">
    <property type="entry name" value="Ion_trans"/>
    <property type="match status" value="1"/>
</dbReference>
<feature type="transmembrane region" description="Helical" evidence="12">
    <location>
        <begin position="38"/>
        <end position="58"/>
    </location>
</feature>
<proteinExistence type="predicted"/>
<dbReference type="SUPFAM" id="SSF81324">
    <property type="entry name" value="Voltage-gated potassium channels"/>
    <property type="match status" value="1"/>
</dbReference>
<dbReference type="EMBL" id="JAUJEA010000011">
    <property type="protein sequence ID" value="MDN5204376.1"/>
    <property type="molecule type" value="Genomic_DNA"/>
</dbReference>
<keyword evidence="10 12" id="KW-0472">Membrane</keyword>
<sequence length="278" mass="31780">MSVSEIESKNLHWSPWRRKLYKIIFEHDTPAGKAFDVVLLWVILLSVLIVMLESVSFIKDRYGNVLRIMEWCFTILFTIEYILRIVVIDRTVRYIFSFYGIIDFLSVIPTYLSIVFVGGQYLLVIRTIRLLRVFRILKLVRYTGEGRLLMNALFASRYKIIVFFGAVMITVIICGTVMYLIEGEENGFSSIPRSVYWAIVTLTTVGYGDIAPQTVIGQALASFIMLMGYAIIAVPTGIVTAEISQANRKRPTPKKCPKCQLDLHDIDAQYCKRCGTML</sequence>
<evidence type="ECO:0000256" key="1">
    <source>
        <dbReference type="ARBA" id="ARBA00004141"/>
    </source>
</evidence>
<keyword evidence="15" id="KW-1185">Reference proteome</keyword>
<keyword evidence="5" id="KW-0631">Potassium channel</keyword>
<keyword evidence="8 12" id="KW-1133">Transmembrane helix</keyword>
<gene>
    <name evidence="14" type="ORF">QQ008_23490</name>
</gene>
<evidence type="ECO:0000256" key="2">
    <source>
        <dbReference type="ARBA" id="ARBA00022448"/>
    </source>
</evidence>
<protein>
    <submittedName>
        <fullName evidence="14">Ion transporter</fullName>
    </submittedName>
</protein>
<keyword evidence="11" id="KW-0407">Ion channel</keyword>
<comment type="caution">
    <text evidence="14">The sequence shown here is derived from an EMBL/GenBank/DDBJ whole genome shotgun (WGS) entry which is preliminary data.</text>
</comment>
<keyword evidence="3" id="KW-0633">Potassium transport</keyword>
<evidence type="ECO:0000313" key="14">
    <source>
        <dbReference type="EMBL" id="MDN5204376.1"/>
    </source>
</evidence>
<dbReference type="InterPro" id="IPR005821">
    <property type="entry name" value="Ion_trans_dom"/>
</dbReference>
<keyword evidence="2" id="KW-0813">Transport</keyword>
<dbReference type="PANTHER" id="PTHR11537:SF254">
    <property type="entry name" value="POTASSIUM VOLTAGE-GATED CHANNEL PROTEIN SHAB"/>
    <property type="match status" value="1"/>
</dbReference>
<reference evidence="14" key="1">
    <citation type="submission" date="2023-06" db="EMBL/GenBank/DDBJ databases">
        <title>Genomic of Parafulvivirga corallium.</title>
        <authorList>
            <person name="Wang G."/>
        </authorList>
    </citation>
    <scope>NUCLEOTIDE SEQUENCE</scope>
    <source>
        <strain evidence="14">BMA10</strain>
    </source>
</reference>
<dbReference type="Proteomes" id="UP001172082">
    <property type="component" value="Unassembled WGS sequence"/>
</dbReference>
<keyword evidence="4 12" id="KW-0812">Transmembrane</keyword>
<evidence type="ECO:0000256" key="10">
    <source>
        <dbReference type="ARBA" id="ARBA00023136"/>
    </source>
</evidence>